<keyword evidence="4 7" id="KW-1133">Transmembrane helix</keyword>
<dbReference type="Pfam" id="PF02687">
    <property type="entry name" value="FtsX"/>
    <property type="match status" value="2"/>
</dbReference>
<feature type="transmembrane region" description="Helical" evidence="7">
    <location>
        <begin position="313"/>
        <end position="338"/>
    </location>
</feature>
<feature type="transmembrane region" description="Helical" evidence="7">
    <location>
        <begin position="16"/>
        <end position="36"/>
    </location>
</feature>
<feature type="transmembrane region" description="Helical" evidence="7">
    <location>
        <begin position="768"/>
        <end position="795"/>
    </location>
</feature>
<name>A0A1T4TDC6_9ACTN</name>
<protein>
    <submittedName>
        <fullName evidence="10">Putative ABC transport system permease protein</fullName>
    </submittedName>
</protein>
<feature type="transmembrane region" description="Helical" evidence="7">
    <location>
        <begin position="257"/>
        <end position="286"/>
    </location>
</feature>
<gene>
    <name evidence="10" type="ORF">SAMN02745673_04811</name>
</gene>
<evidence type="ECO:0000256" key="6">
    <source>
        <dbReference type="ARBA" id="ARBA00038076"/>
    </source>
</evidence>
<dbReference type="RefSeq" id="WP_078764027.1">
    <property type="nucleotide sequence ID" value="NZ_FUWS01000019.1"/>
</dbReference>
<comment type="subcellular location">
    <subcellularLocation>
        <location evidence="1">Cell membrane</location>
        <topology evidence="1">Multi-pass membrane protein</topology>
    </subcellularLocation>
</comment>
<evidence type="ECO:0000256" key="7">
    <source>
        <dbReference type="SAM" id="Phobius"/>
    </source>
</evidence>
<dbReference type="GO" id="GO:0005886">
    <property type="term" value="C:plasma membrane"/>
    <property type="evidence" value="ECO:0007669"/>
    <property type="project" value="UniProtKB-SubCell"/>
</dbReference>
<dbReference type="PANTHER" id="PTHR30572">
    <property type="entry name" value="MEMBRANE COMPONENT OF TRANSPORTER-RELATED"/>
    <property type="match status" value="1"/>
</dbReference>
<dbReference type="InterPro" id="IPR025857">
    <property type="entry name" value="MacB_PCD"/>
</dbReference>
<organism evidence="10 11">
    <name type="scientific">Marinactinospora thermotolerans DSM 45154</name>
    <dbReference type="NCBI Taxonomy" id="1122192"/>
    <lineage>
        <taxon>Bacteria</taxon>
        <taxon>Bacillati</taxon>
        <taxon>Actinomycetota</taxon>
        <taxon>Actinomycetes</taxon>
        <taxon>Streptosporangiales</taxon>
        <taxon>Nocardiopsidaceae</taxon>
        <taxon>Marinactinospora</taxon>
    </lineage>
</organism>
<dbReference type="OrthoDB" id="9780560at2"/>
<dbReference type="PANTHER" id="PTHR30572:SF4">
    <property type="entry name" value="ABC TRANSPORTER PERMEASE YTRF"/>
    <property type="match status" value="1"/>
</dbReference>
<dbReference type="EMBL" id="FUWS01000019">
    <property type="protein sequence ID" value="SKA38386.1"/>
    <property type="molecule type" value="Genomic_DNA"/>
</dbReference>
<feature type="transmembrane region" description="Helical" evidence="7">
    <location>
        <begin position="406"/>
        <end position="427"/>
    </location>
</feature>
<reference evidence="10 11" key="1">
    <citation type="submission" date="2017-02" db="EMBL/GenBank/DDBJ databases">
        <authorList>
            <person name="Peterson S.W."/>
        </authorList>
    </citation>
    <scope>NUCLEOTIDE SEQUENCE [LARGE SCALE GENOMIC DNA]</scope>
    <source>
        <strain evidence="10 11">DSM 45154</strain>
    </source>
</reference>
<dbReference type="STRING" id="1122192.SAMN02745673_04811"/>
<evidence type="ECO:0000256" key="4">
    <source>
        <dbReference type="ARBA" id="ARBA00022989"/>
    </source>
</evidence>
<dbReference type="Pfam" id="PF12704">
    <property type="entry name" value="MacB_PCD"/>
    <property type="match status" value="1"/>
</dbReference>
<feature type="domain" description="MacB-like periplasmic core" evidence="9">
    <location>
        <begin position="17"/>
        <end position="229"/>
    </location>
</feature>
<dbReference type="AlphaFoldDB" id="A0A1T4TDC6"/>
<dbReference type="InterPro" id="IPR003838">
    <property type="entry name" value="ABC3_permease_C"/>
</dbReference>
<evidence type="ECO:0000313" key="11">
    <source>
        <dbReference type="Proteomes" id="UP000190637"/>
    </source>
</evidence>
<evidence type="ECO:0000256" key="5">
    <source>
        <dbReference type="ARBA" id="ARBA00023136"/>
    </source>
</evidence>
<dbReference type="Proteomes" id="UP000190637">
    <property type="component" value="Unassembled WGS sequence"/>
</dbReference>
<feature type="domain" description="ABC3 transporter permease C-terminal" evidence="8">
    <location>
        <begin position="726"/>
        <end position="839"/>
    </location>
</feature>
<keyword evidence="3 7" id="KW-0812">Transmembrane</keyword>
<feature type="transmembrane region" description="Helical" evidence="7">
    <location>
        <begin position="358"/>
        <end position="385"/>
    </location>
</feature>
<evidence type="ECO:0000313" key="10">
    <source>
        <dbReference type="EMBL" id="SKA38386.1"/>
    </source>
</evidence>
<feature type="transmembrane region" description="Helical" evidence="7">
    <location>
        <begin position="719"/>
        <end position="747"/>
    </location>
</feature>
<accession>A0A1T4TDC6</accession>
<sequence>MLRTTLAGLRLHKGRLFTTALAIVLGVMFVTGTLVFTDTLRHSFSTQVMGSADRLDTIVLPAHEGLEQGEEPAAITADLLEEVRDLPEVAAAQGVTMGDAPLLDADGRAIGYVPTSGRSVGGDVARYEAAEGRLPENGEEVALATSTARQSGFAVGDEVEVLDPEGKPRAFTVVGLVDFGLDPEASYRGVVAFDPETAQAMTGVADFGEIDVIGTEGTPATEVEAAVAAAVGDAYTTMTGEELAEENAANAGTQADVMAMALLLFAAVAVFVGALVIYNTFAILIAQRRRETALLRCAGATRAQVFRGVLTEALVTGLLSSALGVAAGVGLGIVGYRLGAGQMDSQAAAETALRTDVLITPTTIVVGMVVGTVVTLVSATVPALRATRVPPLAALRDSAVADAGKGVGKVGIAVATLLVLASAAMLVHALRNEPSQLGMILVVASGLVAFVAVVLLGPLLVRGFVRLAEVPLRRTGVAGMLAAGNARRSPRRAATAMIALTVGATLITGYSVIAESMERTLTRQLEEQFPVDYLLRTQYTEEEQGVPASVRRELADAPEVATIFSERRAQAEHGDEAVDVLAYPGAKLGEDIGGEEAEGDFADVGPGSVALARATSERLGVGLDDTLSLTTEQGERDYRVAVIADDMGMLPGLTMDERDFAAAFPEATTDSTVFVKGTDASSAAEIRAAVDAAIADHPTVLVEGAAEVKEQFTTTLDTAFLAISALLGLAILIAVFGVANTMALSVLERTRESALLRALGLSRGQLRRMIGVEAVLVCVTGALVGIGLGVLFGWAAGKATLMGLVFALPVGRIALFVGIAALAGLVSAILPARRAARASITASLAAE</sequence>
<keyword evidence="2" id="KW-1003">Cell membrane</keyword>
<evidence type="ECO:0000256" key="1">
    <source>
        <dbReference type="ARBA" id="ARBA00004651"/>
    </source>
</evidence>
<proteinExistence type="inferred from homology"/>
<feature type="transmembrane region" description="Helical" evidence="7">
    <location>
        <begin position="439"/>
        <end position="465"/>
    </location>
</feature>
<dbReference type="InterPro" id="IPR050250">
    <property type="entry name" value="Macrolide_Exporter_MacB"/>
</dbReference>
<evidence type="ECO:0000259" key="8">
    <source>
        <dbReference type="Pfam" id="PF02687"/>
    </source>
</evidence>
<feature type="transmembrane region" description="Helical" evidence="7">
    <location>
        <begin position="801"/>
        <end position="830"/>
    </location>
</feature>
<evidence type="ECO:0000256" key="3">
    <source>
        <dbReference type="ARBA" id="ARBA00022692"/>
    </source>
</evidence>
<keyword evidence="5 7" id="KW-0472">Membrane</keyword>
<dbReference type="GO" id="GO:0022857">
    <property type="term" value="F:transmembrane transporter activity"/>
    <property type="evidence" value="ECO:0007669"/>
    <property type="project" value="TreeGrafter"/>
</dbReference>
<feature type="domain" description="ABC3 transporter permease C-terminal" evidence="8">
    <location>
        <begin position="264"/>
        <end position="391"/>
    </location>
</feature>
<evidence type="ECO:0000259" key="9">
    <source>
        <dbReference type="Pfam" id="PF12704"/>
    </source>
</evidence>
<evidence type="ECO:0000256" key="2">
    <source>
        <dbReference type="ARBA" id="ARBA00022475"/>
    </source>
</evidence>
<keyword evidence="11" id="KW-1185">Reference proteome</keyword>
<comment type="similarity">
    <text evidence="6">Belongs to the ABC-4 integral membrane protein family.</text>
</comment>